<dbReference type="GO" id="GO:0046474">
    <property type="term" value="P:glycerophospholipid biosynthetic process"/>
    <property type="evidence" value="ECO:0007669"/>
    <property type="project" value="TreeGrafter"/>
</dbReference>
<evidence type="ECO:0000256" key="7">
    <source>
        <dbReference type="ARBA" id="ARBA00023098"/>
    </source>
</evidence>
<dbReference type="InterPro" id="IPR004570">
    <property type="entry name" value="Phosphatidylglycerol_P_synth"/>
</dbReference>
<evidence type="ECO:0000256" key="1">
    <source>
        <dbReference type="ARBA" id="ARBA00004141"/>
    </source>
</evidence>
<dbReference type="PROSITE" id="PS00379">
    <property type="entry name" value="CDP_ALCOHOL_P_TRANSF"/>
    <property type="match status" value="1"/>
</dbReference>
<evidence type="ECO:0000313" key="14">
    <source>
        <dbReference type="EMBL" id="TET12050.1"/>
    </source>
</evidence>
<evidence type="ECO:0000256" key="2">
    <source>
        <dbReference type="ARBA" id="ARBA00010441"/>
    </source>
</evidence>
<evidence type="ECO:0000256" key="11">
    <source>
        <dbReference type="NCBIfam" id="TIGR00560"/>
    </source>
</evidence>
<evidence type="ECO:0000256" key="8">
    <source>
        <dbReference type="ARBA" id="ARBA00023136"/>
    </source>
</evidence>
<dbReference type="GO" id="GO:0016020">
    <property type="term" value="C:membrane"/>
    <property type="evidence" value="ECO:0007669"/>
    <property type="project" value="UniProtKB-SubCell"/>
</dbReference>
<comment type="subcellular location">
    <subcellularLocation>
        <location evidence="1">Membrane</location>
        <topology evidence="1">Multi-pass membrane protein</topology>
    </subcellularLocation>
</comment>
<keyword evidence="3" id="KW-0444">Lipid biosynthesis</keyword>
<dbReference type="Pfam" id="PF01066">
    <property type="entry name" value="CDP-OH_P_transf"/>
    <property type="match status" value="1"/>
</dbReference>
<dbReference type="EMBL" id="SOKJ01000113">
    <property type="protein sequence ID" value="TET12050.1"/>
    <property type="molecule type" value="Genomic_DNA"/>
</dbReference>
<feature type="transmembrane region" description="Helical" evidence="13">
    <location>
        <begin position="7"/>
        <end position="25"/>
    </location>
</feature>
<keyword evidence="6 13" id="KW-1133">Transmembrane helix</keyword>
<evidence type="ECO:0000256" key="12">
    <source>
        <dbReference type="RuleBase" id="RU003750"/>
    </source>
</evidence>
<feature type="transmembrane region" description="Helical" evidence="13">
    <location>
        <begin position="71"/>
        <end position="95"/>
    </location>
</feature>
<feature type="transmembrane region" description="Helical" evidence="13">
    <location>
        <begin position="158"/>
        <end position="179"/>
    </location>
</feature>
<keyword evidence="7" id="KW-0443">Lipid metabolism</keyword>
<dbReference type="Gene3D" id="1.20.120.1760">
    <property type="match status" value="1"/>
</dbReference>
<dbReference type="NCBIfam" id="TIGR00560">
    <property type="entry name" value="pgsA"/>
    <property type="match status" value="1"/>
</dbReference>
<dbReference type="EC" id="2.7.8.5" evidence="11"/>
<protein>
    <recommendedName>
        <fullName evidence="11">CDP-diacylglycerol--glycerol-3-phosphate 3-phosphatidyltransferase</fullName>
        <ecNumber evidence="11">2.7.8.5</ecNumber>
    </recommendedName>
</protein>
<feature type="transmembrane region" description="Helical" evidence="13">
    <location>
        <begin position="31"/>
        <end position="50"/>
    </location>
</feature>
<dbReference type="PANTHER" id="PTHR14269:SF62">
    <property type="entry name" value="CDP-DIACYLGLYCEROL--GLYCEROL-3-PHOSPHATE 3-PHOSPHATIDYLTRANSFERASE 1, CHLOROPLASTIC"/>
    <property type="match status" value="1"/>
</dbReference>
<keyword evidence="8 13" id="KW-0472">Membrane</keyword>
<proteinExistence type="inferred from homology"/>
<feature type="transmembrane region" description="Helical" evidence="13">
    <location>
        <begin position="130"/>
        <end position="151"/>
    </location>
</feature>
<dbReference type="PIRSF" id="PIRSF000847">
    <property type="entry name" value="Phos_ph_gly_syn"/>
    <property type="match status" value="1"/>
</dbReference>
<keyword evidence="5 13" id="KW-0812">Transmembrane</keyword>
<reference evidence="14 15" key="1">
    <citation type="submission" date="2019-03" db="EMBL/GenBank/DDBJ databases">
        <title>Metabolic potential of uncultured bacteria and archaea associated with petroleum seepage in deep-sea sediments.</title>
        <authorList>
            <person name="Dong X."/>
            <person name="Hubert C."/>
        </authorList>
    </citation>
    <scope>NUCLEOTIDE SEQUENCE [LARGE SCALE GENOMIC DNA]</scope>
    <source>
        <strain evidence="14">E44_bin7</strain>
    </source>
</reference>
<dbReference type="AlphaFoldDB" id="A0A523S1X8"/>
<organism evidence="14 15">
    <name type="scientific">Aerophobetes bacterium</name>
    <dbReference type="NCBI Taxonomy" id="2030807"/>
    <lineage>
        <taxon>Bacteria</taxon>
        <taxon>Candidatus Aerophobota</taxon>
    </lineage>
</organism>
<dbReference type="InterPro" id="IPR050324">
    <property type="entry name" value="CDP-alcohol_PTase-I"/>
</dbReference>
<evidence type="ECO:0000256" key="5">
    <source>
        <dbReference type="ARBA" id="ARBA00022692"/>
    </source>
</evidence>
<evidence type="ECO:0000256" key="13">
    <source>
        <dbReference type="SAM" id="Phobius"/>
    </source>
</evidence>
<dbReference type="PANTHER" id="PTHR14269">
    <property type="entry name" value="CDP-DIACYLGLYCEROL--GLYCEROL-3-PHOSPHATE 3-PHOSPHATIDYLTRANSFERASE-RELATED"/>
    <property type="match status" value="1"/>
</dbReference>
<name>A0A523S1X8_UNCAE</name>
<dbReference type="Proteomes" id="UP000316360">
    <property type="component" value="Unassembled WGS sequence"/>
</dbReference>
<gene>
    <name evidence="14" type="primary">pgsA</name>
    <name evidence="14" type="ORF">E3J84_02150</name>
</gene>
<comment type="caution">
    <text evidence="14">The sequence shown here is derived from an EMBL/GenBank/DDBJ whole genome shotgun (WGS) entry which is preliminary data.</text>
</comment>
<evidence type="ECO:0000256" key="9">
    <source>
        <dbReference type="ARBA" id="ARBA00023209"/>
    </source>
</evidence>
<dbReference type="InterPro" id="IPR043130">
    <property type="entry name" value="CDP-OH_PTrfase_TM_dom"/>
</dbReference>
<evidence type="ECO:0000256" key="10">
    <source>
        <dbReference type="ARBA" id="ARBA00023264"/>
    </source>
</evidence>
<comment type="similarity">
    <text evidence="2 12">Belongs to the CDP-alcohol phosphatidyltransferase class-I family.</text>
</comment>
<dbReference type="InterPro" id="IPR048254">
    <property type="entry name" value="CDP_ALCOHOL_P_TRANSF_CS"/>
</dbReference>
<dbReference type="GO" id="GO:0008444">
    <property type="term" value="F:CDP-diacylglycerol-glycerol-3-phosphate 3-phosphatidyltransferase activity"/>
    <property type="evidence" value="ECO:0007669"/>
    <property type="project" value="UniProtKB-UniRule"/>
</dbReference>
<keyword evidence="10" id="KW-1208">Phospholipid metabolism</keyword>
<evidence type="ECO:0000256" key="6">
    <source>
        <dbReference type="ARBA" id="ARBA00022989"/>
    </source>
</evidence>
<evidence type="ECO:0000256" key="4">
    <source>
        <dbReference type="ARBA" id="ARBA00022679"/>
    </source>
</evidence>
<keyword evidence="9" id="KW-0594">Phospholipid biosynthesis</keyword>
<keyword evidence="4 12" id="KW-0808">Transferase</keyword>
<dbReference type="InterPro" id="IPR000462">
    <property type="entry name" value="CDP-OH_P_trans"/>
</dbReference>
<evidence type="ECO:0000256" key="3">
    <source>
        <dbReference type="ARBA" id="ARBA00022516"/>
    </source>
</evidence>
<accession>A0A523S1X8</accession>
<evidence type="ECO:0000313" key="15">
    <source>
        <dbReference type="Proteomes" id="UP000316360"/>
    </source>
</evidence>
<sequence length="186" mass="21074">MTLASKLTMGRVVCIPFFIFFLFFAGSWGKLLALLIFAFASFSDFLDGWFARRRGEVTTMGKIVDPVADKILIYGAFISFIQLRLIPFWMVIIIMGRDFLIMGLRVELAAKKIILSASRVAKLKTFFEDIAVFFILFALALEGFGVAVPFMARAWREIAYLLIGIATLLALVSGVQYWLENRRYLG</sequence>